<evidence type="ECO:0000313" key="3">
    <source>
        <dbReference type="Proteomes" id="UP000709437"/>
    </source>
</evidence>
<feature type="region of interest" description="Disordered" evidence="1">
    <location>
        <begin position="1"/>
        <end position="24"/>
    </location>
</feature>
<proteinExistence type="predicted"/>
<dbReference type="AlphaFoldDB" id="A0A9Q2W2J6"/>
<organism evidence="2 3">
    <name type="scientific">Curtobacterium flaccumfaciens pv. flaccumfaciens</name>
    <dbReference type="NCBI Taxonomy" id="138532"/>
    <lineage>
        <taxon>Bacteria</taxon>
        <taxon>Bacillati</taxon>
        <taxon>Actinomycetota</taxon>
        <taxon>Actinomycetes</taxon>
        <taxon>Micrococcales</taxon>
        <taxon>Microbacteriaceae</taxon>
        <taxon>Curtobacterium</taxon>
    </lineage>
</organism>
<comment type="caution">
    <text evidence="2">The sequence shown here is derived from an EMBL/GenBank/DDBJ whole genome shotgun (WGS) entry which is preliminary data.</text>
</comment>
<name>A0A9Q2W2J6_9MICO</name>
<gene>
    <name evidence="2" type="ORF">KK103_04940</name>
</gene>
<protein>
    <recommendedName>
        <fullName evidence="4">HEPN domain-containing protein</fullName>
    </recommendedName>
</protein>
<evidence type="ECO:0000256" key="1">
    <source>
        <dbReference type="SAM" id="MobiDB-lite"/>
    </source>
</evidence>
<evidence type="ECO:0000313" key="2">
    <source>
        <dbReference type="EMBL" id="MBT1541100.1"/>
    </source>
</evidence>
<sequence length="153" mass="15867">MAPSPPQEGRTLTPPKLPSTTDGDGAFMRGRLEKAKGFLESAETLFEFGAEDGILSPTSPHANSFVDLCVDAGIAAADAICIGKTGRYSSGASHNDGVSILRDATDRPIAKHLETLVRVKNKAAYSARSVDASDIQNAGAAARALVAVAEDLV</sequence>
<dbReference type="EMBL" id="JAHEWX010000004">
    <property type="protein sequence ID" value="MBT1541100.1"/>
    <property type="molecule type" value="Genomic_DNA"/>
</dbReference>
<evidence type="ECO:0008006" key="4">
    <source>
        <dbReference type="Google" id="ProtNLM"/>
    </source>
</evidence>
<reference evidence="2" key="1">
    <citation type="submission" date="2021-05" db="EMBL/GenBank/DDBJ databases">
        <title>Whole genome sequence of Curtobacterium flaccumfaciens pv. flaccumfaciens strain CFBP 3417.</title>
        <authorList>
            <person name="Osdaghi E."/>
            <person name="Taghouti G."/>
            <person name="Portier P."/>
            <person name="Fazliarab A."/>
            <person name="Taghavi S.M."/>
            <person name="Briand M."/>
            <person name="Le-Saux M."/>
            <person name="Jacques M.-A."/>
        </authorList>
    </citation>
    <scope>NUCLEOTIDE SEQUENCE</scope>
    <source>
        <strain evidence="2">CFBP 3417</strain>
    </source>
</reference>
<accession>A0A9Q2W2J6</accession>
<dbReference type="Proteomes" id="UP000709437">
    <property type="component" value="Unassembled WGS sequence"/>
</dbReference>